<sequence>MTFIKSTLAVLVGTFATNALANTQNNNDNDKTNIESITVVASKPDGIKISSGKLLSLPGTGNDPLKGLEALPGVVLATPSTGGPVAQPAIRGSSVSDNLYLTDGLEMGYVFHNDGISVYNPLLIESFELKTGAWSSQYANANGGVILTELRDPDADNPINVLDLSFFRSGFLYEQAIANNAAFYVSFRESLVHTYVDNFIEDEDFSFAVPPRNRDYQAKLIWDLDDNNVIRATASGAKDYIEIAFDADGRDIGKNPDLASGERYQTYFHSQAISWQNFNGDFETTTSLNLLTQNQQEREGDVFRWDADITKVILKADSQYQGEDVDVLFGAKVQSTEVDYVSSGRLLPCNLEFEVCPPSYFSDMFAEEGTLKFEQYHAYVSANGDLSANWDYQVGVALIGTNNNSQTYLEPRARLGYRLNDAHKLNLSAGIHHTLIDDYQYLIEGYGNTELEASEATHIVLNLESTLDDGLSMKTELFYKALDNLVVANPNAQKRSLAQDVSGFTRFEDVASGTAYGIELLVNKQLSDDWFGWASIAYSKTERDNPLTQQKFNSEFDLPWVANIVLDYKWDENWQIGAKWRFQSGRRYTQVNSATPYVEPNSATNEPLFYVPNYGEFNAEQWGNYHRLDIRADYKTEWFGLDTNLYIEVLNVYGSRAVQELEYNAAYTEFEKDYQFPDMPLPSIGISMTF</sequence>
<evidence type="ECO:0000256" key="2">
    <source>
        <dbReference type="ARBA" id="ARBA00022448"/>
    </source>
</evidence>
<evidence type="ECO:0000256" key="3">
    <source>
        <dbReference type="ARBA" id="ARBA00022452"/>
    </source>
</evidence>
<dbReference type="PANTHER" id="PTHR30069:SF29">
    <property type="entry name" value="HEMOGLOBIN AND HEMOGLOBIN-HAPTOGLOBIN-BINDING PROTEIN 1-RELATED"/>
    <property type="match status" value="1"/>
</dbReference>
<evidence type="ECO:0000256" key="1">
    <source>
        <dbReference type="ARBA" id="ARBA00004571"/>
    </source>
</evidence>
<dbReference type="KEGG" id="pphe:PP2015_3783"/>
<feature type="chain" id="PRO_5006601242" evidence="8">
    <location>
        <begin position="22"/>
        <end position="690"/>
    </location>
</feature>
<protein>
    <submittedName>
        <fullName evidence="10">Putative TonB-dependent receptor</fullName>
    </submittedName>
</protein>
<dbReference type="GO" id="GO:0015344">
    <property type="term" value="F:siderophore uptake transmembrane transporter activity"/>
    <property type="evidence" value="ECO:0007669"/>
    <property type="project" value="TreeGrafter"/>
</dbReference>
<proteinExistence type="predicted"/>
<dbReference type="Gene3D" id="2.170.130.10">
    <property type="entry name" value="TonB-dependent receptor, plug domain"/>
    <property type="match status" value="1"/>
</dbReference>
<dbReference type="PANTHER" id="PTHR30069">
    <property type="entry name" value="TONB-DEPENDENT OUTER MEMBRANE RECEPTOR"/>
    <property type="match status" value="1"/>
</dbReference>
<evidence type="ECO:0000256" key="7">
    <source>
        <dbReference type="ARBA" id="ARBA00023237"/>
    </source>
</evidence>
<dbReference type="GO" id="GO:0044718">
    <property type="term" value="P:siderophore transmembrane transport"/>
    <property type="evidence" value="ECO:0007669"/>
    <property type="project" value="TreeGrafter"/>
</dbReference>
<evidence type="ECO:0000256" key="6">
    <source>
        <dbReference type="ARBA" id="ARBA00023136"/>
    </source>
</evidence>
<dbReference type="InterPro" id="IPR012910">
    <property type="entry name" value="Plug_dom"/>
</dbReference>
<evidence type="ECO:0000256" key="5">
    <source>
        <dbReference type="ARBA" id="ARBA00022729"/>
    </source>
</evidence>
<keyword evidence="4" id="KW-0812">Transmembrane</keyword>
<dbReference type="PATRIC" id="fig|161398.10.peg.3868"/>
<evidence type="ECO:0000259" key="9">
    <source>
        <dbReference type="Pfam" id="PF07715"/>
    </source>
</evidence>
<accession>A0A0S2K826</accession>
<feature type="signal peptide" evidence="8">
    <location>
        <begin position="1"/>
        <end position="21"/>
    </location>
</feature>
<dbReference type="AlphaFoldDB" id="A0A0S2K826"/>
<dbReference type="SUPFAM" id="SSF56935">
    <property type="entry name" value="Porins"/>
    <property type="match status" value="1"/>
</dbReference>
<keyword evidence="11" id="KW-1185">Reference proteome</keyword>
<dbReference type="InterPro" id="IPR039426">
    <property type="entry name" value="TonB-dep_rcpt-like"/>
</dbReference>
<evidence type="ECO:0000256" key="4">
    <source>
        <dbReference type="ARBA" id="ARBA00022692"/>
    </source>
</evidence>
<keyword evidence="7" id="KW-0998">Cell outer membrane</keyword>
<dbReference type="InterPro" id="IPR037066">
    <property type="entry name" value="Plug_dom_sf"/>
</dbReference>
<comment type="subcellular location">
    <subcellularLocation>
        <location evidence="1">Cell outer membrane</location>
        <topology evidence="1">Multi-pass membrane protein</topology>
    </subcellularLocation>
</comment>
<dbReference type="GO" id="GO:0009279">
    <property type="term" value="C:cell outer membrane"/>
    <property type="evidence" value="ECO:0007669"/>
    <property type="project" value="UniProtKB-SubCell"/>
</dbReference>
<name>A0A0S2K826_9GAMM</name>
<dbReference type="STRING" id="161398.PP2015_3783"/>
<evidence type="ECO:0000313" key="10">
    <source>
        <dbReference type="EMBL" id="ALO44254.1"/>
    </source>
</evidence>
<dbReference type="EMBL" id="CP013188">
    <property type="protein sequence ID" value="ALO44254.1"/>
    <property type="molecule type" value="Genomic_DNA"/>
</dbReference>
<keyword evidence="2" id="KW-0813">Transport</keyword>
<keyword evidence="3" id="KW-1134">Transmembrane beta strand</keyword>
<gene>
    <name evidence="10" type="ORF">PP2015_3783</name>
</gene>
<dbReference type="Pfam" id="PF07715">
    <property type="entry name" value="Plug"/>
    <property type="match status" value="1"/>
</dbReference>
<evidence type="ECO:0000313" key="11">
    <source>
        <dbReference type="Proteomes" id="UP000061457"/>
    </source>
</evidence>
<dbReference type="InterPro" id="IPR036942">
    <property type="entry name" value="Beta-barrel_TonB_sf"/>
</dbReference>
<dbReference type="Gene3D" id="2.40.170.20">
    <property type="entry name" value="TonB-dependent receptor, beta-barrel domain"/>
    <property type="match status" value="1"/>
</dbReference>
<evidence type="ECO:0000256" key="8">
    <source>
        <dbReference type="SAM" id="SignalP"/>
    </source>
</evidence>
<dbReference type="RefSeq" id="WP_058032128.1">
    <property type="nucleotide sequence ID" value="NZ_CP013188.1"/>
</dbReference>
<reference evidence="10 11" key="1">
    <citation type="submission" date="2015-11" db="EMBL/GenBank/DDBJ databases">
        <authorList>
            <person name="Zhang Y."/>
            <person name="Guo Z."/>
        </authorList>
    </citation>
    <scope>NUCLEOTIDE SEQUENCE [LARGE SCALE GENOMIC DNA]</scope>
    <source>
        <strain evidence="10 11">KCTC 12086</strain>
    </source>
</reference>
<organism evidence="10 11">
    <name type="scientific">Pseudoalteromonas phenolica</name>
    <dbReference type="NCBI Taxonomy" id="161398"/>
    <lineage>
        <taxon>Bacteria</taxon>
        <taxon>Pseudomonadati</taxon>
        <taxon>Pseudomonadota</taxon>
        <taxon>Gammaproteobacteria</taxon>
        <taxon>Alteromonadales</taxon>
        <taxon>Pseudoalteromonadaceae</taxon>
        <taxon>Pseudoalteromonas</taxon>
    </lineage>
</organism>
<dbReference type="OrthoDB" id="9803619at2"/>
<keyword evidence="10" id="KW-0675">Receptor</keyword>
<feature type="domain" description="TonB-dependent receptor plug" evidence="9">
    <location>
        <begin position="67"/>
        <end position="145"/>
    </location>
</feature>
<keyword evidence="6" id="KW-0472">Membrane</keyword>
<keyword evidence="5 8" id="KW-0732">Signal</keyword>
<dbReference type="Proteomes" id="UP000061457">
    <property type="component" value="Chromosome II"/>
</dbReference>